<feature type="region of interest" description="Disordered" evidence="1">
    <location>
        <begin position="23"/>
        <end position="44"/>
    </location>
</feature>
<evidence type="ECO:0000256" key="1">
    <source>
        <dbReference type="SAM" id="MobiDB-lite"/>
    </source>
</evidence>
<evidence type="ECO:0000313" key="3">
    <source>
        <dbReference type="EMBL" id="KAJ9583601.1"/>
    </source>
</evidence>
<protein>
    <submittedName>
        <fullName evidence="3">Uncharacterized protein</fullName>
    </submittedName>
</protein>
<dbReference type="EMBL" id="JASPKZ010007562">
    <property type="protein sequence ID" value="KAJ9583601.1"/>
    <property type="molecule type" value="Genomic_DNA"/>
</dbReference>
<keyword evidence="2" id="KW-0732">Signal</keyword>
<gene>
    <name evidence="3" type="ORF">L9F63_022045</name>
</gene>
<comment type="caution">
    <text evidence="3">The sequence shown here is derived from an EMBL/GenBank/DDBJ whole genome shotgun (WGS) entry which is preliminary data.</text>
</comment>
<feature type="signal peptide" evidence="2">
    <location>
        <begin position="1"/>
        <end position="23"/>
    </location>
</feature>
<evidence type="ECO:0000256" key="2">
    <source>
        <dbReference type="SAM" id="SignalP"/>
    </source>
</evidence>
<name>A0AAD8EB67_DIPPU</name>
<dbReference type="AlphaFoldDB" id="A0AAD8EB67"/>
<proteinExistence type="predicted"/>
<feature type="compositionally biased region" description="Basic and acidic residues" evidence="1">
    <location>
        <begin position="23"/>
        <end position="36"/>
    </location>
</feature>
<organism evidence="3 4">
    <name type="scientific">Diploptera punctata</name>
    <name type="common">Pacific beetle cockroach</name>
    <dbReference type="NCBI Taxonomy" id="6984"/>
    <lineage>
        <taxon>Eukaryota</taxon>
        <taxon>Metazoa</taxon>
        <taxon>Ecdysozoa</taxon>
        <taxon>Arthropoda</taxon>
        <taxon>Hexapoda</taxon>
        <taxon>Insecta</taxon>
        <taxon>Pterygota</taxon>
        <taxon>Neoptera</taxon>
        <taxon>Polyneoptera</taxon>
        <taxon>Dictyoptera</taxon>
        <taxon>Blattodea</taxon>
        <taxon>Blaberoidea</taxon>
        <taxon>Blaberidae</taxon>
        <taxon>Diplopterinae</taxon>
        <taxon>Diploptera</taxon>
    </lineage>
</organism>
<feature type="compositionally biased region" description="Pro residues" evidence="1">
    <location>
        <begin position="90"/>
        <end position="117"/>
    </location>
</feature>
<sequence length="143" mass="16577">MMQRVLLVSLCLTIFIVAVTSRADHDTSTQPEENKISNRRIRNPETSYMRFIIPKQLLKYVMNSLKKVGPKLRKRLSPVPIPKTPKRPRVPPGRPGQPRPNIEPEPRPIQPPLPYPNIPRRRSPPQPKPFPGPRRPFFDRART</sequence>
<feature type="region of interest" description="Disordered" evidence="1">
    <location>
        <begin position="69"/>
        <end position="143"/>
    </location>
</feature>
<feature type="chain" id="PRO_5042166936" evidence="2">
    <location>
        <begin position="24"/>
        <end position="143"/>
    </location>
</feature>
<reference evidence="3" key="1">
    <citation type="journal article" date="2023" name="IScience">
        <title>Live-bearing cockroach genome reveals convergent evolutionary mechanisms linked to viviparity in insects and beyond.</title>
        <authorList>
            <person name="Fouks B."/>
            <person name="Harrison M.C."/>
            <person name="Mikhailova A.A."/>
            <person name="Marchal E."/>
            <person name="English S."/>
            <person name="Carruthers M."/>
            <person name="Jennings E.C."/>
            <person name="Chiamaka E.L."/>
            <person name="Frigard R.A."/>
            <person name="Pippel M."/>
            <person name="Attardo G.M."/>
            <person name="Benoit J.B."/>
            <person name="Bornberg-Bauer E."/>
            <person name="Tobe S.S."/>
        </authorList>
    </citation>
    <scope>NUCLEOTIDE SEQUENCE</scope>
    <source>
        <strain evidence="3">Stay&amp;Tobe</strain>
    </source>
</reference>
<feature type="compositionally biased region" description="Pro residues" evidence="1">
    <location>
        <begin position="124"/>
        <end position="134"/>
    </location>
</feature>
<accession>A0AAD8EB67</accession>
<keyword evidence="4" id="KW-1185">Reference proteome</keyword>
<evidence type="ECO:0000313" key="4">
    <source>
        <dbReference type="Proteomes" id="UP001233999"/>
    </source>
</evidence>
<reference evidence="3" key="2">
    <citation type="submission" date="2023-05" db="EMBL/GenBank/DDBJ databases">
        <authorList>
            <person name="Fouks B."/>
        </authorList>
    </citation>
    <scope>NUCLEOTIDE SEQUENCE</scope>
    <source>
        <strain evidence="3">Stay&amp;Tobe</strain>
        <tissue evidence="3">Testes</tissue>
    </source>
</reference>
<dbReference type="Proteomes" id="UP001233999">
    <property type="component" value="Unassembled WGS sequence"/>
</dbReference>